<keyword evidence="1" id="KW-0732">Signal</keyword>
<dbReference type="EMBL" id="GIFC01005181">
    <property type="protein sequence ID" value="MXU87264.1"/>
    <property type="molecule type" value="Transcribed_RNA"/>
</dbReference>
<evidence type="ECO:0000313" key="2">
    <source>
        <dbReference type="EMBL" id="MXU87264.1"/>
    </source>
</evidence>
<sequence>MIWMSLSGLCATGATLMIVRATLNSTTFFCISCRLWKRKSSSCACSTFMSSLSSLWDERMAFCIVLRTRRKMRTHALSFSLRRSSLSFCCLNSST</sequence>
<name>A0A6B0UDB4_IXORI</name>
<protein>
    <submittedName>
        <fullName evidence="2">Putative secreted protein</fullName>
    </submittedName>
</protein>
<proteinExistence type="predicted"/>
<accession>A0A6B0UDB4</accession>
<dbReference type="AlphaFoldDB" id="A0A6B0UDB4"/>
<organism evidence="2">
    <name type="scientific">Ixodes ricinus</name>
    <name type="common">Common tick</name>
    <name type="synonym">Acarus ricinus</name>
    <dbReference type="NCBI Taxonomy" id="34613"/>
    <lineage>
        <taxon>Eukaryota</taxon>
        <taxon>Metazoa</taxon>
        <taxon>Ecdysozoa</taxon>
        <taxon>Arthropoda</taxon>
        <taxon>Chelicerata</taxon>
        <taxon>Arachnida</taxon>
        <taxon>Acari</taxon>
        <taxon>Parasitiformes</taxon>
        <taxon>Ixodida</taxon>
        <taxon>Ixodoidea</taxon>
        <taxon>Ixodidae</taxon>
        <taxon>Ixodinae</taxon>
        <taxon>Ixodes</taxon>
    </lineage>
</organism>
<feature type="signal peptide" evidence="1">
    <location>
        <begin position="1"/>
        <end position="21"/>
    </location>
</feature>
<feature type="chain" id="PRO_5025474336" evidence="1">
    <location>
        <begin position="22"/>
        <end position="95"/>
    </location>
</feature>
<evidence type="ECO:0000256" key="1">
    <source>
        <dbReference type="SAM" id="SignalP"/>
    </source>
</evidence>
<reference evidence="2" key="1">
    <citation type="submission" date="2019-12" db="EMBL/GenBank/DDBJ databases">
        <title>An insight into the sialome of adult female Ixodes ricinus ticks feeding for 6 days.</title>
        <authorList>
            <person name="Perner J."/>
            <person name="Ribeiro J.M.C."/>
        </authorList>
    </citation>
    <scope>NUCLEOTIDE SEQUENCE</scope>
    <source>
        <strain evidence="2">Semi-engorged</strain>
        <tissue evidence="2">Salivary glands</tissue>
    </source>
</reference>